<keyword evidence="1" id="KW-0479">Metal-binding</keyword>
<comment type="caution">
    <text evidence="7">The sequence shown here is derived from an EMBL/GenBank/DDBJ whole genome shotgun (WGS) entry which is preliminary data.</text>
</comment>
<evidence type="ECO:0000313" key="7">
    <source>
        <dbReference type="EMBL" id="CAG9112009.1"/>
    </source>
</evidence>
<dbReference type="SUPFAM" id="SSF57667">
    <property type="entry name" value="beta-beta-alpha zinc fingers"/>
    <property type="match status" value="5"/>
</dbReference>
<feature type="domain" description="C2H2-type" evidence="6">
    <location>
        <begin position="712"/>
        <end position="740"/>
    </location>
</feature>
<evidence type="ECO:0000256" key="1">
    <source>
        <dbReference type="ARBA" id="ARBA00022723"/>
    </source>
</evidence>
<organism evidence="7 8">
    <name type="scientific">Plutella xylostella</name>
    <name type="common">Diamondback moth</name>
    <name type="synonym">Plutella maculipennis</name>
    <dbReference type="NCBI Taxonomy" id="51655"/>
    <lineage>
        <taxon>Eukaryota</taxon>
        <taxon>Metazoa</taxon>
        <taxon>Ecdysozoa</taxon>
        <taxon>Arthropoda</taxon>
        <taxon>Hexapoda</taxon>
        <taxon>Insecta</taxon>
        <taxon>Pterygota</taxon>
        <taxon>Neoptera</taxon>
        <taxon>Endopterygota</taxon>
        <taxon>Lepidoptera</taxon>
        <taxon>Glossata</taxon>
        <taxon>Ditrysia</taxon>
        <taxon>Yponomeutoidea</taxon>
        <taxon>Plutellidae</taxon>
        <taxon>Plutella</taxon>
    </lineage>
</organism>
<keyword evidence="4" id="KW-0862">Zinc</keyword>
<dbReference type="PROSITE" id="PS50157">
    <property type="entry name" value="ZINC_FINGER_C2H2_2"/>
    <property type="match status" value="10"/>
</dbReference>
<gene>
    <name evidence="7" type="ORF">PLXY2_LOCUS4747</name>
</gene>
<evidence type="ECO:0000313" key="8">
    <source>
        <dbReference type="Proteomes" id="UP000653454"/>
    </source>
</evidence>
<dbReference type="Gene3D" id="3.30.160.60">
    <property type="entry name" value="Classic Zinc Finger"/>
    <property type="match status" value="8"/>
</dbReference>
<feature type="domain" description="C2H2-type" evidence="6">
    <location>
        <begin position="572"/>
        <end position="599"/>
    </location>
</feature>
<reference evidence="7" key="1">
    <citation type="submission" date="2020-11" db="EMBL/GenBank/DDBJ databases">
        <authorList>
            <person name="Whiteford S."/>
        </authorList>
    </citation>
    <scope>NUCLEOTIDE SEQUENCE</scope>
</reference>
<dbReference type="PROSITE" id="PS00028">
    <property type="entry name" value="ZINC_FINGER_C2H2_1"/>
    <property type="match status" value="10"/>
</dbReference>
<dbReference type="Proteomes" id="UP000653454">
    <property type="component" value="Unassembled WGS sequence"/>
</dbReference>
<keyword evidence="3 5" id="KW-0863">Zinc-finger</keyword>
<dbReference type="PANTHER" id="PTHR24379:SF121">
    <property type="entry name" value="C2H2-TYPE DOMAIN-CONTAINING PROTEIN"/>
    <property type="match status" value="1"/>
</dbReference>
<protein>
    <submittedName>
        <fullName evidence="7">(diamondback moth) hypothetical protein</fullName>
    </submittedName>
</protein>
<keyword evidence="2" id="KW-0677">Repeat</keyword>
<evidence type="ECO:0000256" key="4">
    <source>
        <dbReference type="ARBA" id="ARBA00022833"/>
    </source>
</evidence>
<dbReference type="Pfam" id="PF13912">
    <property type="entry name" value="zf-C2H2_6"/>
    <property type="match status" value="1"/>
</dbReference>
<feature type="domain" description="C2H2-type" evidence="6">
    <location>
        <begin position="13"/>
        <end position="37"/>
    </location>
</feature>
<keyword evidence="8" id="KW-1185">Reference proteome</keyword>
<dbReference type="PANTHER" id="PTHR24379">
    <property type="entry name" value="KRAB AND ZINC FINGER DOMAIN-CONTAINING"/>
    <property type="match status" value="1"/>
</dbReference>
<dbReference type="Pfam" id="PF00096">
    <property type="entry name" value="zf-C2H2"/>
    <property type="match status" value="6"/>
</dbReference>
<dbReference type="AlphaFoldDB" id="A0A8S4E8I7"/>
<dbReference type="FunFam" id="3.30.160.60:FF:000634">
    <property type="entry name" value="Zinc finger X-chromosomal protein"/>
    <property type="match status" value="1"/>
</dbReference>
<dbReference type="SMART" id="SM00355">
    <property type="entry name" value="ZnF_C2H2"/>
    <property type="match status" value="13"/>
</dbReference>
<feature type="domain" description="C2H2-type" evidence="6">
    <location>
        <begin position="656"/>
        <end position="683"/>
    </location>
</feature>
<sequence>MNTQVKMDAETLLHCPLCCGGTFKSKQSLVEHLSNHTTNFGCPICTYKFSSVSLLVEHLSSTNCKTPLEVSEAHNALREHRVCYSQNIDGVKILVTQADNATIEQNNEDDDCFDDNTAADNDSSQLHNVNLEDNKMYTDLLRVSEQLSNDQSEYSIAHSEDAEVMTRASIITKQNSDGTLSISTYEEKEDNTMKEEPVPVITVTDNENVGHEELFSCNTCGVSFLSVIDHIQNYHKDQDVVVEMNENQDGTTIEFLQEEGIDSSENNMPMELVSIMNNSVDKAPPASAPHRIITDTGNIVETTVAPTNTKGDVLHNPVPLGSLEMEVTDKEGRVFTRRYVQIDKGPASNCEAAASPEARTPYHQVVVAAAAGADGSPRRVYSCIACRVHVSELEHFKAHPCKTLKYSCAHCPVSYENAKSLCAHMKVHKAAKNAAIKAQFKNANLKGAAPVSVVVTGPFKCHVCSTVFPTNKSLKLHKRMHDPIKARPIDPPVDDNPDPTDENNGKYFCPVCLKWIPTGYRAAHAESHSDADNFNCDICNKRFRSSAYRDMHMNVHSVEKTEVKKSDKSLPYTCLYCSRQFARPHEKVKHERIHTGEKPHSCEICGKSFRVSYCLTLHMRTHTGARPYACHICGKRFKAHSVYNHHLLTHSDVRAYKCPFCPKAFKTSVQLAGHKNSHTKPFSCTHCNRPFASLYAVRVHTETHRRQNNLKFTCSLCGARYARSFALKDHMKSAHDAAHVPDAKFSEEVILNEEKGWEISDGKLIKTIKDDEQETAAMEIPNEPESVILG</sequence>
<evidence type="ECO:0000256" key="5">
    <source>
        <dbReference type="PROSITE-ProRule" id="PRU00042"/>
    </source>
</evidence>
<name>A0A8S4E8I7_PLUXY</name>
<dbReference type="InterPro" id="IPR013087">
    <property type="entry name" value="Znf_C2H2_type"/>
</dbReference>
<accession>A0A8S4E8I7</accession>
<evidence type="ECO:0000259" key="6">
    <source>
        <dbReference type="PROSITE" id="PS50157"/>
    </source>
</evidence>
<dbReference type="GO" id="GO:0008270">
    <property type="term" value="F:zinc ion binding"/>
    <property type="evidence" value="ECO:0007669"/>
    <property type="project" value="UniProtKB-KW"/>
</dbReference>
<evidence type="ECO:0000256" key="3">
    <source>
        <dbReference type="ARBA" id="ARBA00022771"/>
    </source>
</evidence>
<evidence type="ECO:0000256" key="2">
    <source>
        <dbReference type="ARBA" id="ARBA00022737"/>
    </source>
</evidence>
<feature type="domain" description="C2H2-type" evidence="6">
    <location>
        <begin position="600"/>
        <end position="627"/>
    </location>
</feature>
<proteinExistence type="predicted"/>
<feature type="domain" description="C2H2-type" evidence="6">
    <location>
        <begin position="534"/>
        <end position="561"/>
    </location>
</feature>
<dbReference type="FunFam" id="3.30.160.60:FF:000100">
    <property type="entry name" value="Zinc finger 45-like"/>
    <property type="match status" value="1"/>
</dbReference>
<feature type="domain" description="C2H2-type" evidence="6">
    <location>
        <begin position="406"/>
        <end position="433"/>
    </location>
</feature>
<feature type="domain" description="C2H2-type" evidence="6">
    <location>
        <begin position="682"/>
        <end position="709"/>
    </location>
</feature>
<dbReference type="EMBL" id="CAJHNJ030000013">
    <property type="protein sequence ID" value="CAG9112009.1"/>
    <property type="molecule type" value="Genomic_DNA"/>
</dbReference>
<feature type="domain" description="C2H2-type" evidence="6">
    <location>
        <begin position="628"/>
        <end position="655"/>
    </location>
</feature>
<dbReference type="InterPro" id="IPR036236">
    <property type="entry name" value="Znf_C2H2_sf"/>
</dbReference>
<feature type="domain" description="C2H2-type" evidence="6">
    <location>
        <begin position="459"/>
        <end position="486"/>
    </location>
</feature>